<dbReference type="EMBL" id="LAZR01049310">
    <property type="protein sequence ID" value="KKK89949.1"/>
    <property type="molecule type" value="Genomic_DNA"/>
</dbReference>
<reference evidence="1" key="1">
    <citation type="journal article" date="2015" name="Nature">
        <title>Complex archaea that bridge the gap between prokaryotes and eukaryotes.</title>
        <authorList>
            <person name="Spang A."/>
            <person name="Saw J.H."/>
            <person name="Jorgensen S.L."/>
            <person name="Zaremba-Niedzwiedzka K."/>
            <person name="Martijn J."/>
            <person name="Lind A.E."/>
            <person name="van Eijk R."/>
            <person name="Schleper C."/>
            <person name="Guy L."/>
            <person name="Ettema T.J."/>
        </authorList>
    </citation>
    <scope>NUCLEOTIDE SEQUENCE</scope>
</reference>
<dbReference type="AlphaFoldDB" id="A0A0F9BH73"/>
<sequence length="76" mass="8687">MIKDSKGNIYHRIQVVVDGPIALDHGAKIHYVKEGTIVINDTTINTWSYDQIQKYVIALLNITEGMDEIINSEYYC</sequence>
<comment type="caution">
    <text evidence="1">The sequence shown here is derived from an EMBL/GenBank/DDBJ whole genome shotgun (WGS) entry which is preliminary data.</text>
</comment>
<proteinExistence type="predicted"/>
<name>A0A0F9BH73_9ZZZZ</name>
<evidence type="ECO:0000313" key="1">
    <source>
        <dbReference type="EMBL" id="KKK89949.1"/>
    </source>
</evidence>
<accession>A0A0F9BH73</accession>
<protein>
    <submittedName>
        <fullName evidence="1">Uncharacterized protein</fullName>
    </submittedName>
</protein>
<gene>
    <name evidence="1" type="ORF">LCGC14_2727980</name>
</gene>
<organism evidence="1">
    <name type="scientific">marine sediment metagenome</name>
    <dbReference type="NCBI Taxonomy" id="412755"/>
    <lineage>
        <taxon>unclassified sequences</taxon>
        <taxon>metagenomes</taxon>
        <taxon>ecological metagenomes</taxon>
    </lineage>
</organism>